<evidence type="ECO:0000256" key="1">
    <source>
        <dbReference type="SAM" id="MobiDB-lite"/>
    </source>
</evidence>
<name>A0A6C0CHB6_9ZZZZ</name>
<evidence type="ECO:0000256" key="2">
    <source>
        <dbReference type="SAM" id="Phobius"/>
    </source>
</evidence>
<sequence length="141" mass="15382">MRLSTPELVSVGLLIVYVAFFTHPAPQFIKTVLSSPVGHAVALLAILYVTVYKSLITGVFLAIAYLMTASSVTEHLDPKHQTPEKKHESKIKEKIRAPSNIQKGDTLAHMAKPGKSQTTPPPSTQPVKPATPIKSEHFSLF</sequence>
<keyword evidence="2" id="KW-0472">Membrane</keyword>
<feature type="transmembrane region" description="Helical" evidence="2">
    <location>
        <begin position="40"/>
        <end position="66"/>
    </location>
</feature>
<protein>
    <submittedName>
        <fullName evidence="3">Uncharacterized protein</fullName>
    </submittedName>
</protein>
<reference evidence="3" key="1">
    <citation type="journal article" date="2020" name="Nature">
        <title>Giant virus diversity and host interactions through global metagenomics.</title>
        <authorList>
            <person name="Schulz F."/>
            <person name="Roux S."/>
            <person name="Paez-Espino D."/>
            <person name="Jungbluth S."/>
            <person name="Walsh D.A."/>
            <person name="Denef V.J."/>
            <person name="McMahon K.D."/>
            <person name="Konstantinidis K.T."/>
            <person name="Eloe-Fadrosh E.A."/>
            <person name="Kyrpides N.C."/>
            <person name="Woyke T."/>
        </authorList>
    </citation>
    <scope>NUCLEOTIDE SEQUENCE</scope>
    <source>
        <strain evidence="3">GVMAG-M-3300021120-1</strain>
    </source>
</reference>
<keyword evidence="2" id="KW-0812">Transmembrane</keyword>
<dbReference type="EMBL" id="MN739416">
    <property type="protein sequence ID" value="QHT03657.1"/>
    <property type="molecule type" value="Genomic_DNA"/>
</dbReference>
<organism evidence="3">
    <name type="scientific">viral metagenome</name>
    <dbReference type="NCBI Taxonomy" id="1070528"/>
    <lineage>
        <taxon>unclassified sequences</taxon>
        <taxon>metagenomes</taxon>
        <taxon>organismal metagenomes</taxon>
    </lineage>
</organism>
<feature type="region of interest" description="Disordered" evidence="1">
    <location>
        <begin position="74"/>
        <end position="141"/>
    </location>
</feature>
<evidence type="ECO:0000313" key="3">
    <source>
        <dbReference type="EMBL" id="QHT03657.1"/>
    </source>
</evidence>
<proteinExistence type="predicted"/>
<dbReference type="AlphaFoldDB" id="A0A6C0CHB6"/>
<feature type="compositionally biased region" description="Basic and acidic residues" evidence="1">
    <location>
        <begin position="74"/>
        <end position="96"/>
    </location>
</feature>
<keyword evidence="2" id="KW-1133">Transmembrane helix</keyword>
<accession>A0A6C0CHB6</accession>